<evidence type="ECO:0000256" key="2">
    <source>
        <dbReference type="ARBA" id="ARBA00022692"/>
    </source>
</evidence>
<keyword evidence="2" id="KW-0812">Transmembrane</keyword>
<evidence type="ECO:0000256" key="5">
    <source>
        <dbReference type="SAM" id="MobiDB-lite"/>
    </source>
</evidence>
<keyword evidence="3" id="KW-1133">Transmembrane helix</keyword>
<dbReference type="Proteomes" id="UP000471648">
    <property type="component" value="Unassembled WGS sequence"/>
</dbReference>
<feature type="region of interest" description="Disordered" evidence="5">
    <location>
        <begin position="318"/>
        <end position="365"/>
    </location>
</feature>
<comment type="caution">
    <text evidence="6">The sequence shown here is derived from an EMBL/GenBank/DDBJ whole genome shotgun (WGS) entry which is preliminary data.</text>
</comment>
<evidence type="ECO:0000313" key="7">
    <source>
        <dbReference type="Proteomes" id="UP000471648"/>
    </source>
</evidence>
<feature type="non-terminal residue" evidence="6">
    <location>
        <position position="1"/>
    </location>
</feature>
<reference evidence="6 7" key="1">
    <citation type="submission" date="2020-01" db="EMBL/GenBank/DDBJ databases">
        <title>Insect and environment-associated Actinomycetes.</title>
        <authorList>
            <person name="Currrie C."/>
            <person name="Chevrette M."/>
            <person name="Carlson C."/>
            <person name="Stubbendieck R."/>
            <person name="Wendt-Pienkowski E."/>
        </authorList>
    </citation>
    <scope>NUCLEOTIDE SEQUENCE [LARGE SCALE GENOMIC DNA]</scope>
    <source>
        <strain evidence="6 7">SID14438</strain>
    </source>
</reference>
<dbReference type="PANTHER" id="PTHR39344">
    <property type="entry name" value="UPF0182 PROTEIN SLL1060"/>
    <property type="match status" value="1"/>
</dbReference>
<feature type="region of interest" description="Disordered" evidence="5">
    <location>
        <begin position="252"/>
        <end position="279"/>
    </location>
</feature>
<organism evidence="6 7">
    <name type="scientific">Streptomyces microflavus</name>
    <name type="common">Streptomyces lipmanii</name>
    <dbReference type="NCBI Taxonomy" id="1919"/>
    <lineage>
        <taxon>Bacteria</taxon>
        <taxon>Bacillati</taxon>
        <taxon>Actinomycetota</taxon>
        <taxon>Actinomycetes</taxon>
        <taxon>Kitasatosporales</taxon>
        <taxon>Streptomycetaceae</taxon>
        <taxon>Streptomyces</taxon>
    </lineage>
</organism>
<feature type="compositionally biased region" description="Low complexity" evidence="5">
    <location>
        <begin position="318"/>
        <end position="330"/>
    </location>
</feature>
<evidence type="ECO:0000256" key="1">
    <source>
        <dbReference type="ARBA" id="ARBA00022475"/>
    </source>
</evidence>
<dbReference type="EMBL" id="JAAGME010001139">
    <property type="protein sequence ID" value="NEB70791.1"/>
    <property type="molecule type" value="Genomic_DNA"/>
</dbReference>
<protein>
    <submittedName>
        <fullName evidence="6">COG1615 family transporter</fullName>
    </submittedName>
</protein>
<dbReference type="GO" id="GO:0016020">
    <property type="term" value="C:membrane"/>
    <property type="evidence" value="ECO:0007669"/>
    <property type="project" value="InterPro"/>
</dbReference>
<keyword evidence="1" id="KW-1003">Cell membrane</keyword>
<name>A0A6N9VL70_STRMI</name>
<proteinExistence type="predicted"/>
<dbReference type="Pfam" id="PF03699">
    <property type="entry name" value="UPF0182"/>
    <property type="match status" value="1"/>
</dbReference>
<sequence length="365" mass="39642">QQNQVNYIRNSVKATVDAYDGKVKLYEWDTKDPVLKTWRKAFPGTVEARSKIPQTLMDHLRYPQDLFKVQRELLTRYHVEDPAQFYSGSDAWQVPDDPTNKEPGSVPPYYLSMKMPGQDQQAFSLTTTFTPRGRPNLGAFMAVNADAASKDYGTMRLLRVTSTVKGPGQVQSELNGNDDVAEFVRNLKGTDSDIEYGNLLTVPLEGGFLYIEPVYTRGGTQNYPLLRKVAASYGSKIVFENNLGDALNAVFGVDGESDTTPPDPSEPPGDTTKPPATGSDALKQAIADAQKAYNDGEAALKEQDWPAYGKAQEALQEALERAAAAQPKAGAEGDKAAAPEKDAGADAAKKPEKGEEAEQVADQGS</sequence>
<dbReference type="GO" id="GO:0005576">
    <property type="term" value="C:extracellular region"/>
    <property type="evidence" value="ECO:0007669"/>
    <property type="project" value="TreeGrafter"/>
</dbReference>
<evidence type="ECO:0000256" key="3">
    <source>
        <dbReference type="ARBA" id="ARBA00022989"/>
    </source>
</evidence>
<feature type="compositionally biased region" description="Basic and acidic residues" evidence="5">
    <location>
        <begin position="331"/>
        <end position="356"/>
    </location>
</feature>
<gene>
    <name evidence="6" type="ORF">G3I39_27585</name>
</gene>
<evidence type="ECO:0000313" key="6">
    <source>
        <dbReference type="EMBL" id="NEB70791.1"/>
    </source>
</evidence>
<dbReference type="AlphaFoldDB" id="A0A6N9VL70"/>
<dbReference type="InterPro" id="IPR005372">
    <property type="entry name" value="UPF0182"/>
</dbReference>
<dbReference type="RefSeq" id="WP_164358416.1">
    <property type="nucleotide sequence ID" value="NZ_JAAGME010001139.1"/>
</dbReference>
<keyword evidence="4" id="KW-0472">Membrane</keyword>
<evidence type="ECO:0000256" key="4">
    <source>
        <dbReference type="ARBA" id="ARBA00023136"/>
    </source>
</evidence>
<accession>A0A6N9VL70</accession>
<dbReference type="PANTHER" id="PTHR39344:SF1">
    <property type="entry name" value="UPF0182 PROTEIN SLL1060"/>
    <property type="match status" value="1"/>
</dbReference>